<proteinExistence type="inferred from homology"/>
<evidence type="ECO:0000256" key="3">
    <source>
        <dbReference type="ARBA" id="ARBA00023015"/>
    </source>
</evidence>
<dbReference type="InterPro" id="IPR055166">
    <property type="entry name" value="Transc_reg_Sar_Rot_HTH"/>
</dbReference>
<evidence type="ECO:0000256" key="5">
    <source>
        <dbReference type="ARBA" id="ARBA00023163"/>
    </source>
</evidence>
<evidence type="ECO:0000256" key="4">
    <source>
        <dbReference type="ARBA" id="ARBA00023125"/>
    </source>
</evidence>
<dbReference type="GO" id="GO:0003700">
    <property type="term" value="F:DNA-binding transcription factor activity"/>
    <property type="evidence" value="ECO:0007669"/>
    <property type="project" value="InterPro"/>
</dbReference>
<dbReference type="EMBL" id="SOBR01000001">
    <property type="protein sequence ID" value="TDU25095.1"/>
    <property type="molecule type" value="Genomic_DNA"/>
</dbReference>
<evidence type="ECO:0000313" key="10">
    <source>
        <dbReference type="EMBL" id="TDU25095.1"/>
    </source>
</evidence>
<dbReference type="SUPFAM" id="SSF46785">
    <property type="entry name" value="Winged helix' DNA-binding domain"/>
    <property type="match status" value="1"/>
</dbReference>
<comment type="subcellular location">
    <subcellularLocation>
        <location evidence="1">Cytoplasm</location>
    </subcellularLocation>
</comment>
<dbReference type="Pfam" id="PF22381">
    <property type="entry name" value="Staph_reg_Sar_Rot"/>
    <property type="match status" value="1"/>
</dbReference>
<keyword evidence="2" id="KW-0963">Cytoplasm</keyword>
<sequence length="149" mass="17101">MTMTEDTDSPLALDSQLCFALYSTQLAMNKLYRHLLQELGLTYPQYLTMLVLWQQEKQTVSAIGEQLHLDSATLTPLLKRLEKAGLIIRKRARHDERQVEVTLTDQGRHLRSQAESIPHSARCASHLTMEEARELKQALHHLRRGLDMG</sequence>
<evidence type="ECO:0000313" key="11">
    <source>
        <dbReference type="Proteomes" id="UP000295380"/>
    </source>
</evidence>
<dbReference type="InterPro" id="IPR036388">
    <property type="entry name" value="WH-like_DNA-bd_sf"/>
</dbReference>
<keyword evidence="4" id="KW-0238">DNA-binding</keyword>
<dbReference type="GO" id="GO:0005737">
    <property type="term" value="C:cytoplasm"/>
    <property type="evidence" value="ECO:0007669"/>
    <property type="project" value="UniProtKB-SubCell"/>
</dbReference>
<dbReference type="InterPro" id="IPR036390">
    <property type="entry name" value="WH_DNA-bd_sf"/>
</dbReference>
<evidence type="ECO:0000256" key="2">
    <source>
        <dbReference type="ARBA" id="ARBA00022490"/>
    </source>
</evidence>
<feature type="domain" description="HTH marR-type" evidence="9">
    <location>
        <begin position="14"/>
        <end position="144"/>
    </location>
</feature>
<dbReference type="InterPro" id="IPR000835">
    <property type="entry name" value="HTH_MarR-typ"/>
</dbReference>
<evidence type="ECO:0000256" key="6">
    <source>
        <dbReference type="ARBA" id="ARBA00046337"/>
    </source>
</evidence>
<keyword evidence="11" id="KW-1185">Reference proteome</keyword>
<comment type="similarity">
    <text evidence="6">Belongs to the SarZ family.</text>
</comment>
<keyword evidence="5" id="KW-0804">Transcription</keyword>
<gene>
    <name evidence="10" type="ORF">C8E00_101487</name>
</gene>
<evidence type="ECO:0000256" key="8">
    <source>
        <dbReference type="ARBA" id="ARBA00047207"/>
    </source>
</evidence>
<evidence type="ECO:0000256" key="1">
    <source>
        <dbReference type="ARBA" id="ARBA00004496"/>
    </source>
</evidence>
<comment type="caution">
    <text evidence="10">The sequence shown here is derived from an EMBL/GenBank/DDBJ whole genome shotgun (WGS) entry which is preliminary data.</text>
</comment>
<dbReference type="PANTHER" id="PTHR42756">
    <property type="entry name" value="TRANSCRIPTIONAL REGULATOR, MARR"/>
    <property type="match status" value="1"/>
</dbReference>
<reference evidence="10 11" key="1">
    <citation type="submission" date="2019-03" db="EMBL/GenBank/DDBJ databases">
        <title>Genomic Encyclopedia of Type Strains, Phase IV (KMG-IV): sequencing the most valuable type-strain genomes for metagenomic binning, comparative biology and taxonomic classification.</title>
        <authorList>
            <person name="Goeker M."/>
        </authorList>
    </citation>
    <scope>NUCLEOTIDE SEQUENCE [LARGE SCALE GENOMIC DNA]</scope>
    <source>
        <strain evidence="10 11">DSM 6770</strain>
    </source>
</reference>
<dbReference type="AlphaFoldDB" id="A0A4R7NVA1"/>
<dbReference type="Proteomes" id="UP000295380">
    <property type="component" value="Unassembled WGS sequence"/>
</dbReference>
<evidence type="ECO:0000256" key="7">
    <source>
        <dbReference type="ARBA" id="ARBA00047188"/>
    </source>
</evidence>
<dbReference type="PROSITE" id="PS50995">
    <property type="entry name" value="HTH_MARR_2"/>
    <property type="match status" value="1"/>
</dbReference>
<dbReference type="GO" id="GO:0003677">
    <property type="term" value="F:DNA binding"/>
    <property type="evidence" value="ECO:0007669"/>
    <property type="project" value="UniProtKB-KW"/>
</dbReference>
<dbReference type="PRINTS" id="PR00598">
    <property type="entry name" value="HTHMARR"/>
</dbReference>
<protein>
    <recommendedName>
        <fullName evidence="7">HTH-type transcriptional regulator SarZ</fullName>
    </recommendedName>
    <alternativeName>
        <fullName evidence="8">Staphylococcal accessory regulator Z</fullName>
    </alternativeName>
</protein>
<keyword evidence="3" id="KW-0805">Transcription regulation</keyword>
<dbReference type="Gene3D" id="1.10.10.10">
    <property type="entry name" value="Winged helix-like DNA-binding domain superfamily/Winged helix DNA-binding domain"/>
    <property type="match status" value="1"/>
</dbReference>
<dbReference type="FunFam" id="1.10.10.10:FF:000163">
    <property type="entry name" value="MarR family transcriptional regulator"/>
    <property type="match status" value="1"/>
</dbReference>
<evidence type="ECO:0000259" key="9">
    <source>
        <dbReference type="PROSITE" id="PS50995"/>
    </source>
</evidence>
<accession>A0A4R7NVA1</accession>
<name>A0A4R7NVA1_9GAMM</name>
<organism evidence="10 11">
    <name type="scientific">Chromohalobacter marismortui</name>
    <dbReference type="NCBI Taxonomy" id="42055"/>
    <lineage>
        <taxon>Bacteria</taxon>
        <taxon>Pseudomonadati</taxon>
        <taxon>Pseudomonadota</taxon>
        <taxon>Gammaproteobacteria</taxon>
        <taxon>Oceanospirillales</taxon>
        <taxon>Halomonadaceae</taxon>
        <taxon>Chromohalobacter</taxon>
    </lineage>
</organism>
<dbReference type="PANTHER" id="PTHR42756:SF1">
    <property type="entry name" value="TRANSCRIPTIONAL REPRESSOR OF EMRAB OPERON"/>
    <property type="match status" value="1"/>
</dbReference>
<dbReference type="SMART" id="SM00347">
    <property type="entry name" value="HTH_MARR"/>
    <property type="match status" value="1"/>
</dbReference>